<name>A0A931BN27_9HYPH</name>
<dbReference type="PROSITE" id="PS51819">
    <property type="entry name" value="VOC"/>
    <property type="match status" value="2"/>
</dbReference>
<dbReference type="InterPro" id="IPR004360">
    <property type="entry name" value="Glyas_Fos-R_dOase_dom"/>
</dbReference>
<dbReference type="InterPro" id="IPR029068">
    <property type="entry name" value="Glyas_Bleomycin-R_OHBP_Dase"/>
</dbReference>
<gene>
    <name evidence="2" type="ORF">I2H38_10785</name>
</gene>
<keyword evidence="3" id="KW-1185">Reference proteome</keyword>
<dbReference type="Gene3D" id="3.10.180.10">
    <property type="entry name" value="2,3-Dihydroxybiphenyl 1,2-Dioxygenase, domain 1"/>
    <property type="match status" value="2"/>
</dbReference>
<feature type="domain" description="VOC" evidence="1">
    <location>
        <begin position="1"/>
        <end position="104"/>
    </location>
</feature>
<dbReference type="EMBL" id="JADQDO010000004">
    <property type="protein sequence ID" value="MBF9233861.1"/>
    <property type="molecule type" value="Genomic_DNA"/>
</dbReference>
<evidence type="ECO:0000313" key="3">
    <source>
        <dbReference type="Proteomes" id="UP000599312"/>
    </source>
</evidence>
<proteinExistence type="predicted"/>
<sequence length="287" mass="32668">MRDLAHSRAFYVETLGMLVSNEDPDTLYLRGVEEAAHHSLVLKRSVQTGCERLGFRVFTEEDLDLLSAHFVERGLPLSWVEAPFQSRTLHVTDEIGVPLEFCASMKVMERAINRFDQHTGACPLRLDHMQVLTPAVERACAIYGKMGFRTSEYIADEGTDALRAVFMQRKGNPHDIVFMRNDGPRLHHVAFTCPEAHHLLHLCDLLAAAGFGRSVEWGPGRHFGPGYARFVYLRDPDGHRVEFFNNHYQTIDIEDEPLRWVPPSKGEASRWGRLSPPSWREEATAFV</sequence>
<evidence type="ECO:0000259" key="1">
    <source>
        <dbReference type="PROSITE" id="PS51819"/>
    </source>
</evidence>
<organism evidence="2 3">
    <name type="scientific">Microvirga alba</name>
    <dbReference type="NCBI Taxonomy" id="2791025"/>
    <lineage>
        <taxon>Bacteria</taxon>
        <taxon>Pseudomonadati</taxon>
        <taxon>Pseudomonadota</taxon>
        <taxon>Alphaproteobacteria</taxon>
        <taxon>Hyphomicrobiales</taxon>
        <taxon>Methylobacteriaceae</taxon>
        <taxon>Microvirga</taxon>
    </lineage>
</organism>
<dbReference type="SUPFAM" id="SSF54593">
    <property type="entry name" value="Glyoxalase/Bleomycin resistance protein/Dihydroxybiphenyl dioxygenase"/>
    <property type="match status" value="1"/>
</dbReference>
<reference evidence="2" key="1">
    <citation type="submission" date="2020-11" db="EMBL/GenBank/DDBJ databases">
        <authorList>
            <person name="Kim M.K."/>
        </authorList>
    </citation>
    <scope>NUCLEOTIDE SEQUENCE</scope>
    <source>
        <strain evidence="2">BT350</strain>
    </source>
</reference>
<dbReference type="Pfam" id="PF00903">
    <property type="entry name" value="Glyoxalase"/>
    <property type="match status" value="1"/>
</dbReference>
<dbReference type="AlphaFoldDB" id="A0A931BN27"/>
<protein>
    <submittedName>
        <fullName evidence="2">VOC family protein</fullName>
    </submittedName>
</protein>
<accession>A0A931BN27</accession>
<feature type="domain" description="VOC" evidence="1">
    <location>
        <begin position="125"/>
        <end position="246"/>
    </location>
</feature>
<dbReference type="InterPro" id="IPR037523">
    <property type="entry name" value="VOC_core"/>
</dbReference>
<comment type="caution">
    <text evidence="2">The sequence shown here is derived from an EMBL/GenBank/DDBJ whole genome shotgun (WGS) entry which is preliminary data.</text>
</comment>
<evidence type="ECO:0000313" key="2">
    <source>
        <dbReference type="EMBL" id="MBF9233861.1"/>
    </source>
</evidence>
<dbReference type="Proteomes" id="UP000599312">
    <property type="component" value="Unassembled WGS sequence"/>
</dbReference>